<reference evidence="2 3" key="1">
    <citation type="submission" date="2016-01" db="EMBL/GenBank/DDBJ databases">
        <title>Amycolatopsis coloradensis genome sequencing and assembly.</title>
        <authorList>
            <person name="Mayilraj S."/>
        </authorList>
    </citation>
    <scope>NUCLEOTIDE SEQUENCE [LARGE SCALE GENOMIC DNA]</scope>
    <source>
        <strain evidence="2 3">DSM 44225</strain>
    </source>
</reference>
<dbReference type="EMBL" id="MQUQ01000001">
    <property type="protein sequence ID" value="OLZ57321.1"/>
    <property type="molecule type" value="Genomic_DNA"/>
</dbReference>
<dbReference type="SUPFAM" id="SSF141571">
    <property type="entry name" value="Pentapeptide repeat-like"/>
    <property type="match status" value="1"/>
</dbReference>
<sequence length="260" mass="29112">MMVGVHVVAALAGVALGIGAVYVARMVIEGVRRDRRERPEQIAVGRRRERWERAAGKLESEAAAERLEGFAELDQYGREDADAHEDVIELTCAYLRRPFLFPVEDEEEFAIRLVAQSLLTRHLRRSGGPEFREVEELELQDAVLVEPDFADCDLVGADFRDAAIVGGNFRRARFPRFANFDRAHFTGDTDFREASFPHYASFSGALFAGTITFADADFSEVPDFSDARVERPGDADSWPSSWYVQAASPVAQGRLLPRKD</sequence>
<keyword evidence="3" id="KW-1185">Reference proteome</keyword>
<dbReference type="RefSeq" id="WP_076154893.1">
    <property type="nucleotide sequence ID" value="NZ_JBEZVB010000006.1"/>
</dbReference>
<dbReference type="Gene3D" id="2.160.20.80">
    <property type="entry name" value="E3 ubiquitin-protein ligase SopA"/>
    <property type="match status" value="1"/>
</dbReference>
<dbReference type="Proteomes" id="UP000187486">
    <property type="component" value="Unassembled WGS sequence"/>
</dbReference>
<gene>
    <name evidence="2" type="ORF">BS329_01200</name>
</gene>
<feature type="transmembrane region" description="Helical" evidence="1">
    <location>
        <begin position="6"/>
        <end position="28"/>
    </location>
</feature>
<name>A0A1R0L3Q7_9PSEU</name>
<dbReference type="OrthoDB" id="3637738at2"/>
<keyword evidence="1" id="KW-0472">Membrane</keyword>
<dbReference type="InterPro" id="IPR001646">
    <property type="entry name" value="5peptide_repeat"/>
</dbReference>
<protein>
    <recommendedName>
        <fullName evidence="4">Pentapeptide repeat-containing protein</fullName>
    </recommendedName>
</protein>
<dbReference type="Pfam" id="PF13576">
    <property type="entry name" value="Pentapeptide_3"/>
    <property type="match status" value="1"/>
</dbReference>
<evidence type="ECO:0000256" key="1">
    <source>
        <dbReference type="SAM" id="Phobius"/>
    </source>
</evidence>
<keyword evidence="1" id="KW-0812">Transmembrane</keyword>
<evidence type="ECO:0008006" key="4">
    <source>
        <dbReference type="Google" id="ProtNLM"/>
    </source>
</evidence>
<evidence type="ECO:0000313" key="3">
    <source>
        <dbReference type="Proteomes" id="UP000187486"/>
    </source>
</evidence>
<organism evidence="2 3">
    <name type="scientific">Amycolatopsis coloradensis</name>
    <dbReference type="NCBI Taxonomy" id="76021"/>
    <lineage>
        <taxon>Bacteria</taxon>
        <taxon>Bacillati</taxon>
        <taxon>Actinomycetota</taxon>
        <taxon>Actinomycetes</taxon>
        <taxon>Pseudonocardiales</taxon>
        <taxon>Pseudonocardiaceae</taxon>
        <taxon>Amycolatopsis</taxon>
    </lineage>
</organism>
<keyword evidence="1" id="KW-1133">Transmembrane helix</keyword>
<proteinExistence type="predicted"/>
<evidence type="ECO:0000313" key="2">
    <source>
        <dbReference type="EMBL" id="OLZ57321.1"/>
    </source>
</evidence>
<comment type="caution">
    <text evidence="2">The sequence shown here is derived from an EMBL/GenBank/DDBJ whole genome shotgun (WGS) entry which is preliminary data.</text>
</comment>
<dbReference type="AlphaFoldDB" id="A0A1R0L3Q7"/>
<dbReference type="STRING" id="76021.BS329_01200"/>
<accession>A0A1R0L3Q7</accession>